<dbReference type="InterPro" id="IPR018711">
    <property type="entry name" value="NAGPA"/>
</dbReference>
<dbReference type="Proteomes" id="UP000178797">
    <property type="component" value="Unassembled WGS sequence"/>
</dbReference>
<dbReference type="EMBL" id="MGDE01000198">
    <property type="protein sequence ID" value="OGL44020.1"/>
    <property type="molecule type" value="Genomic_DNA"/>
</dbReference>
<feature type="domain" description="Phosphodiester glycosidase" evidence="1">
    <location>
        <begin position="121"/>
        <end position="293"/>
    </location>
</feature>
<evidence type="ECO:0000313" key="2">
    <source>
        <dbReference type="EMBL" id="OGL44020.1"/>
    </source>
</evidence>
<gene>
    <name evidence="2" type="ORF">A2W05_07385</name>
</gene>
<organism evidence="2 3">
    <name type="scientific">Candidatus Schekmanbacteria bacterium RBG_16_38_10</name>
    <dbReference type="NCBI Taxonomy" id="1817879"/>
    <lineage>
        <taxon>Bacteria</taxon>
        <taxon>Candidatus Schekmaniibacteriota</taxon>
    </lineage>
</organism>
<evidence type="ECO:0000259" key="1">
    <source>
        <dbReference type="Pfam" id="PF09992"/>
    </source>
</evidence>
<sequence>MSSKKISIKLFAILFFGIFLQLSFAEEISRELNYKELSPEKNWKKVTEGVEVKEISLHRPNWYGIGLRKEDLEKGILEKIQKINIKVLRIDQQKTDLRLLYCNDYGENTGADIKDLVKKSGAIGAVTGGYFDYEKDRKNLKPVGILTVDGREISKWLAGVNGVFLVKKDGTAEIIYKGNYKKSHDVLQAVQAGPVLVKDGEIKIDKPSVFNEFKLLPRTAIGLTKEKKILMLACETGFNGLSLYELAEVMKGLGSNDSMNCDGGPSAQMFLKDKNTEVYVKGAGRIINAIGVFKR</sequence>
<dbReference type="Pfam" id="PF09992">
    <property type="entry name" value="NAGPA"/>
    <property type="match status" value="1"/>
</dbReference>
<accession>A0A1F7RRQ5</accession>
<dbReference type="PANTHER" id="PTHR40446">
    <property type="entry name" value="N-ACETYLGLUCOSAMINE-1-PHOSPHODIESTER ALPHA-N-ACETYLGLUCOSAMINIDASE"/>
    <property type="match status" value="1"/>
</dbReference>
<dbReference type="PANTHER" id="PTHR40446:SF2">
    <property type="entry name" value="N-ACETYLGLUCOSAMINE-1-PHOSPHODIESTER ALPHA-N-ACETYLGLUCOSAMINIDASE"/>
    <property type="match status" value="1"/>
</dbReference>
<evidence type="ECO:0000313" key="3">
    <source>
        <dbReference type="Proteomes" id="UP000178797"/>
    </source>
</evidence>
<proteinExistence type="predicted"/>
<reference evidence="2 3" key="1">
    <citation type="journal article" date="2016" name="Nat. Commun.">
        <title>Thousands of microbial genomes shed light on interconnected biogeochemical processes in an aquifer system.</title>
        <authorList>
            <person name="Anantharaman K."/>
            <person name="Brown C.T."/>
            <person name="Hug L.A."/>
            <person name="Sharon I."/>
            <person name="Castelle C.J."/>
            <person name="Probst A.J."/>
            <person name="Thomas B.C."/>
            <person name="Singh A."/>
            <person name="Wilkins M.J."/>
            <person name="Karaoz U."/>
            <person name="Brodie E.L."/>
            <person name="Williams K.H."/>
            <person name="Hubbard S.S."/>
            <person name="Banfield J.F."/>
        </authorList>
    </citation>
    <scope>NUCLEOTIDE SEQUENCE [LARGE SCALE GENOMIC DNA]</scope>
</reference>
<protein>
    <recommendedName>
        <fullName evidence="1">Phosphodiester glycosidase domain-containing protein</fullName>
    </recommendedName>
</protein>
<comment type="caution">
    <text evidence="2">The sequence shown here is derived from an EMBL/GenBank/DDBJ whole genome shotgun (WGS) entry which is preliminary data.</text>
</comment>
<dbReference type="AlphaFoldDB" id="A0A1F7RRQ5"/>
<name>A0A1F7RRQ5_9BACT</name>